<protein>
    <recommendedName>
        <fullName evidence="5">Secreted protein</fullName>
    </recommendedName>
</protein>
<evidence type="ECO:0000313" key="3">
    <source>
        <dbReference type="EMBL" id="KAK6173159.1"/>
    </source>
</evidence>
<organism evidence="3 4">
    <name type="scientific">Patella caerulea</name>
    <name type="common">Rayed Mediterranean limpet</name>
    <dbReference type="NCBI Taxonomy" id="87958"/>
    <lineage>
        <taxon>Eukaryota</taxon>
        <taxon>Metazoa</taxon>
        <taxon>Spiralia</taxon>
        <taxon>Lophotrochozoa</taxon>
        <taxon>Mollusca</taxon>
        <taxon>Gastropoda</taxon>
        <taxon>Patellogastropoda</taxon>
        <taxon>Patelloidea</taxon>
        <taxon>Patellidae</taxon>
        <taxon>Patella</taxon>
    </lineage>
</organism>
<evidence type="ECO:0000256" key="2">
    <source>
        <dbReference type="SAM" id="SignalP"/>
    </source>
</evidence>
<feature type="region of interest" description="Disordered" evidence="1">
    <location>
        <begin position="104"/>
        <end position="128"/>
    </location>
</feature>
<dbReference type="Proteomes" id="UP001347796">
    <property type="component" value="Unassembled WGS sequence"/>
</dbReference>
<feature type="signal peptide" evidence="2">
    <location>
        <begin position="1"/>
        <end position="20"/>
    </location>
</feature>
<proteinExistence type="predicted"/>
<gene>
    <name evidence="3" type="ORF">SNE40_016667</name>
</gene>
<reference evidence="3 4" key="1">
    <citation type="submission" date="2024-01" db="EMBL/GenBank/DDBJ databases">
        <title>The genome of the rayed Mediterranean limpet Patella caerulea (Linnaeus, 1758).</title>
        <authorList>
            <person name="Anh-Thu Weber A."/>
            <person name="Halstead-Nussloch G."/>
        </authorList>
    </citation>
    <scope>NUCLEOTIDE SEQUENCE [LARGE SCALE GENOMIC DNA]</scope>
    <source>
        <strain evidence="3">AATW-2023a</strain>
        <tissue evidence="3">Whole specimen</tissue>
    </source>
</reference>
<feature type="compositionally biased region" description="Low complexity" evidence="1">
    <location>
        <begin position="51"/>
        <end position="63"/>
    </location>
</feature>
<name>A0AAN8PCL8_PATCE</name>
<dbReference type="AlphaFoldDB" id="A0AAN8PCL8"/>
<dbReference type="EMBL" id="JAZGQO010000011">
    <property type="protein sequence ID" value="KAK6173159.1"/>
    <property type="molecule type" value="Genomic_DNA"/>
</dbReference>
<evidence type="ECO:0008006" key="5">
    <source>
        <dbReference type="Google" id="ProtNLM"/>
    </source>
</evidence>
<evidence type="ECO:0000313" key="4">
    <source>
        <dbReference type="Proteomes" id="UP001347796"/>
    </source>
</evidence>
<accession>A0AAN8PCL8</accession>
<feature type="region of interest" description="Disordered" evidence="1">
    <location>
        <begin position="42"/>
        <end position="63"/>
    </location>
</feature>
<keyword evidence="2" id="KW-0732">Signal</keyword>
<sequence>MQMSVCILFVSMAMIIPTEGDLTAQQLAVLVKLLAMNSAVPSNTGTGTGTGTAVTGGNMVPTTETAEPTVESILGDLYTTGKDATAKLRTRLINLQSQAEAARKQAGVLEQQQGDESEEVEQPATQPEALTTKAAQLSSAAAILTIVVGDIDGFTDKLMESRGTFIAALPPPATTSVVQTGTLLERLLALYSTNQI</sequence>
<comment type="caution">
    <text evidence="3">The sequence shown here is derived from an EMBL/GenBank/DDBJ whole genome shotgun (WGS) entry which is preliminary data.</text>
</comment>
<keyword evidence="4" id="KW-1185">Reference proteome</keyword>
<evidence type="ECO:0000256" key="1">
    <source>
        <dbReference type="SAM" id="MobiDB-lite"/>
    </source>
</evidence>
<feature type="chain" id="PRO_5043028069" description="Secreted protein" evidence="2">
    <location>
        <begin position="21"/>
        <end position="196"/>
    </location>
</feature>